<evidence type="ECO:0000256" key="1">
    <source>
        <dbReference type="SAM" id="MobiDB-lite"/>
    </source>
</evidence>
<comment type="caution">
    <text evidence="3">The sequence shown here is derived from an EMBL/GenBank/DDBJ whole genome shotgun (WGS) entry which is preliminary data.</text>
</comment>
<dbReference type="RefSeq" id="WP_245929228.1">
    <property type="nucleotide sequence ID" value="NZ_PYGA01000036.1"/>
</dbReference>
<keyword evidence="4" id="KW-1185">Reference proteome</keyword>
<proteinExistence type="predicted"/>
<evidence type="ECO:0000313" key="3">
    <source>
        <dbReference type="EMBL" id="PSK86223.1"/>
    </source>
</evidence>
<gene>
    <name evidence="3" type="ORF">CLV63_13624</name>
</gene>
<sequence>MTTTDRHDAQYDSKHDSKHDAKHHSKYDIKKAHKRLYAPGSADFTLAEVPPMDYIAVDGSGDPNTAAAYPAAVQALFGTAYTLKRTSKVDLGRDFVVAPLEGLWHADDPSVFTERVKSAWSWTMLIALPDWIGADMVAAAAAAAAAQRPGAFDLVRPLTLTEGLSAQILHIGPYDDEGPTLDRLHRVFMPEHGLAFNGVHHEIYLSDPRRADPARLKTVLRQPVRREHPA</sequence>
<dbReference type="Pfam" id="PF06445">
    <property type="entry name" value="GyrI-like"/>
    <property type="match status" value="1"/>
</dbReference>
<feature type="region of interest" description="Disordered" evidence="1">
    <location>
        <begin position="1"/>
        <end position="25"/>
    </location>
</feature>
<dbReference type="Proteomes" id="UP000240542">
    <property type="component" value="Unassembled WGS sequence"/>
</dbReference>
<name>A0A2P8CMQ2_9ACTN</name>
<dbReference type="InterPro" id="IPR029442">
    <property type="entry name" value="GyrI-like"/>
</dbReference>
<protein>
    <recommendedName>
        <fullName evidence="2">GyrI-like small molecule binding domain-containing protein</fullName>
    </recommendedName>
</protein>
<dbReference type="InterPro" id="IPR011256">
    <property type="entry name" value="Reg_factor_effector_dom_sf"/>
</dbReference>
<dbReference type="SUPFAM" id="SSF55136">
    <property type="entry name" value="Probable bacterial effector-binding domain"/>
    <property type="match status" value="1"/>
</dbReference>
<dbReference type="AlphaFoldDB" id="A0A2P8CMQ2"/>
<evidence type="ECO:0000313" key="4">
    <source>
        <dbReference type="Proteomes" id="UP000240542"/>
    </source>
</evidence>
<reference evidence="3 4" key="1">
    <citation type="submission" date="2018-03" db="EMBL/GenBank/DDBJ databases">
        <title>Genomic Encyclopedia of Archaeal and Bacterial Type Strains, Phase II (KMG-II): from individual species to whole genera.</title>
        <authorList>
            <person name="Goeker M."/>
        </authorList>
    </citation>
    <scope>NUCLEOTIDE SEQUENCE [LARGE SCALE GENOMIC DNA]</scope>
    <source>
        <strain evidence="3 4">DSM 45312</strain>
    </source>
</reference>
<feature type="domain" description="GyrI-like small molecule binding" evidence="2">
    <location>
        <begin position="44"/>
        <end position="223"/>
    </location>
</feature>
<organism evidence="3 4">
    <name type="scientific">Murinocardiopsis flavida</name>
    <dbReference type="NCBI Taxonomy" id="645275"/>
    <lineage>
        <taxon>Bacteria</taxon>
        <taxon>Bacillati</taxon>
        <taxon>Actinomycetota</taxon>
        <taxon>Actinomycetes</taxon>
        <taxon>Streptosporangiales</taxon>
        <taxon>Nocardiopsidaceae</taxon>
        <taxon>Murinocardiopsis</taxon>
    </lineage>
</organism>
<feature type="compositionally biased region" description="Basic and acidic residues" evidence="1">
    <location>
        <begin position="1"/>
        <end position="19"/>
    </location>
</feature>
<evidence type="ECO:0000259" key="2">
    <source>
        <dbReference type="Pfam" id="PF06445"/>
    </source>
</evidence>
<accession>A0A2P8CMQ2</accession>
<dbReference type="EMBL" id="PYGA01000036">
    <property type="protein sequence ID" value="PSK86223.1"/>
    <property type="molecule type" value="Genomic_DNA"/>
</dbReference>
<dbReference type="Gene3D" id="3.20.80.10">
    <property type="entry name" value="Regulatory factor, effector binding domain"/>
    <property type="match status" value="1"/>
</dbReference>